<gene>
    <name evidence="2" type="ORF">CW751_02690</name>
</gene>
<accession>A0A2I0R6P3</accession>
<dbReference type="SUPFAM" id="SSF159501">
    <property type="entry name" value="EreA/ChaN-like"/>
    <property type="match status" value="1"/>
</dbReference>
<name>A0A2I0R6P3_9FLAO</name>
<comment type="caution">
    <text evidence="2">The sequence shown here is derived from an EMBL/GenBank/DDBJ whole genome shotgun (WGS) entry which is preliminary data.</text>
</comment>
<dbReference type="InterPro" id="IPR007314">
    <property type="entry name" value="Cofac_haem-bd_dom"/>
</dbReference>
<organism evidence="2 3">
    <name type="scientific">Brumimicrobium salinarum</name>
    <dbReference type="NCBI Taxonomy" id="2058658"/>
    <lineage>
        <taxon>Bacteria</taxon>
        <taxon>Pseudomonadati</taxon>
        <taxon>Bacteroidota</taxon>
        <taxon>Flavobacteriia</taxon>
        <taxon>Flavobacteriales</taxon>
        <taxon>Crocinitomicaceae</taxon>
        <taxon>Brumimicrobium</taxon>
    </lineage>
</organism>
<keyword evidence="3" id="KW-1185">Reference proteome</keyword>
<dbReference type="CDD" id="cd14727">
    <property type="entry name" value="ChanN-like"/>
    <property type="match status" value="1"/>
</dbReference>
<dbReference type="Gene3D" id="3.40.50.11550">
    <property type="match status" value="1"/>
</dbReference>
<dbReference type="RefSeq" id="WP_101333417.1">
    <property type="nucleotide sequence ID" value="NZ_PJNI01000001.1"/>
</dbReference>
<feature type="domain" description="Haem-binding uptake Tiki superfamily ChaN" evidence="1">
    <location>
        <begin position="38"/>
        <end position="239"/>
    </location>
</feature>
<dbReference type="Proteomes" id="UP000236654">
    <property type="component" value="Unassembled WGS sequence"/>
</dbReference>
<reference evidence="2 3" key="1">
    <citation type="submission" date="2017-12" db="EMBL/GenBank/DDBJ databases">
        <title>The draft genome sequence of Brumimicrobium saltpan LHR20.</title>
        <authorList>
            <person name="Do Z.-J."/>
            <person name="Luo H.-R."/>
        </authorList>
    </citation>
    <scope>NUCLEOTIDE SEQUENCE [LARGE SCALE GENOMIC DNA]</scope>
    <source>
        <strain evidence="2 3">LHR20</strain>
    </source>
</reference>
<dbReference type="EMBL" id="PJNI01000001">
    <property type="protein sequence ID" value="PKR82256.1"/>
    <property type="molecule type" value="Genomic_DNA"/>
</dbReference>
<proteinExistence type="predicted"/>
<evidence type="ECO:0000313" key="2">
    <source>
        <dbReference type="EMBL" id="PKR82256.1"/>
    </source>
</evidence>
<evidence type="ECO:0000259" key="1">
    <source>
        <dbReference type="Pfam" id="PF04187"/>
    </source>
</evidence>
<evidence type="ECO:0000313" key="3">
    <source>
        <dbReference type="Proteomes" id="UP000236654"/>
    </source>
</evidence>
<dbReference type="OrthoDB" id="1680202at2"/>
<sequence>MKFVFIFFFILSNVLYAQNLEPFQIYNKKGRKINVKRLMKQLESSEIILFGELHDNPIAHWLQLKTIQYLGEKSDLSLGAEMLETHMQKELNAYLNNELTQEQLDTTIHLWTNYQTDYKPLVDYAKTNKIPFIATNIPRKYASFVYRNGFEALEAELSDAEKLLVAPLPIAYDPELPNYKAMLSMMSDHANPNFPKAQAIKDATMAYFIYQEFQKNKNQFVHFNGDYHSKDFEGIYWYLRHLDKDVDIKTISTVEQENIDQLDDEFKGQADFIIVVDADMTKTY</sequence>
<dbReference type="AlphaFoldDB" id="A0A2I0R6P3"/>
<dbReference type="Pfam" id="PF04187">
    <property type="entry name" value="Cofac_haem_bdg"/>
    <property type="match status" value="1"/>
</dbReference>
<protein>
    <submittedName>
        <fullName evidence="2">Iron-regulated protein</fullName>
    </submittedName>
</protein>